<dbReference type="GO" id="GO:0008233">
    <property type="term" value="F:peptidase activity"/>
    <property type="evidence" value="ECO:0007669"/>
    <property type="project" value="UniProtKB-KW"/>
</dbReference>
<dbReference type="Proteomes" id="UP000277424">
    <property type="component" value="Unassembled WGS sequence"/>
</dbReference>
<comment type="caution">
    <text evidence="2">The sequence shown here is derived from an EMBL/GenBank/DDBJ whole genome shotgun (WGS) entry which is preliminary data.</text>
</comment>
<dbReference type="PANTHER" id="PTHR33490">
    <property type="entry name" value="BLR5614 PROTEIN-RELATED"/>
    <property type="match status" value="1"/>
</dbReference>
<evidence type="ECO:0000313" key="2">
    <source>
        <dbReference type="EMBL" id="RKQ73808.1"/>
    </source>
</evidence>
<dbReference type="Gene3D" id="3.10.620.30">
    <property type="match status" value="1"/>
</dbReference>
<dbReference type="AlphaFoldDB" id="A0A420WRW7"/>
<dbReference type="SMART" id="SM00460">
    <property type="entry name" value="TGc"/>
    <property type="match status" value="1"/>
</dbReference>
<feature type="domain" description="Transglutaminase-like" evidence="1">
    <location>
        <begin position="174"/>
        <end position="245"/>
    </location>
</feature>
<dbReference type="RefSeq" id="WP_121218871.1">
    <property type="nucleotide sequence ID" value="NZ_RBIG01000001.1"/>
</dbReference>
<dbReference type="InterPro" id="IPR013589">
    <property type="entry name" value="Bac_transglu_N"/>
</dbReference>
<evidence type="ECO:0000259" key="1">
    <source>
        <dbReference type="SMART" id="SM00460"/>
    </source>
</evidence>
<reference evidence="2 3" key="1">
    <citation type="submission" date="2018-10" db="EMBL/GenBank/DDBJ databases">
        <title>Comparative analysis of microorganisms from saline springs in Andes Mountain Range, Colombia.</title>
        <authorList>
            <person name="Rubin E."/>
        </authorList>
    </citation>
    <scope>NUCLEOTIDE SEQUENCE [LARGE SCALE GENOMIC DNA]</scope>
    <source>
        <strain evidence="2 3">USBA 36</strain>
    </source>
</reference>
<gene>
    <name evidence="2" type="ORF">BCL74_1600</name>
</gene>
<dbReference type="InterPro" id="IPR038765">
    <property type="entry name" value="Papain-like_cys_pep_sf"/>
</dbReference>
<dbReference type="InterPro" id="IPR002931">
    <property type="entry name" value="Transglutaminase-like"/>
</dbReference>
<name>A0A420WRW7_9PROT</name>
<keyword evidence="2" id="KW-0378">Hydrolase</keyword>
<sequence>MQHLTVEHSTIYRYARPVRFGEHRLMFRPRDSHDIRLISTGIKIMPAAEIRWLHDVFNNSIAIASFSDMADTLEFVSTITLEHYGGDYPDLTLAPYARIFPFTYSGEEMADLGRTLERHYEDPEHEVLEWARQFLNREGETHTYDMLIAMNSAINARFSYARRYDLGTQPPLETLRKGSGSCRDFALLMMEGVRSLGLAARFVSGYLYDPVLDGGSESMVGAGETHAWVQVYLPGAGWVEFDPTNGLIGGANLIRVAVARDPSQAVPLQGSFFGAASDFIDMEVKVTVTARQAGQGASPTSRPLVATL</sequence>
<dbReference type="PANTHER" id="PTHR33490:SF1">
    <property type="entry name" value="SLL1233 PROTEIN"/>
    <property type="match status" value="1"/>
</dbReference>
<dbReference type="Pfam" id="PF08379">
    <property type="entry name" value="Bact_transglu_N"/>
    <property type="match status" value="1"/>
</dbReference>
<dbReference type="GO" id="GO:0006508">
    <property type="term" value="P:proteolysis"/>
    <property type="evidence" value="ECO:0007669"/>
    <property type="project" value="UniProtKB-KW"/>
</dbReference>
<dbReference type="OrthoDB" id="9804023at2"/>
<proteinExistence type="predicted"/>
<protein>
    <submittedName>
        <fullName evidence="2">Transglutaminase-like putative cysteine protease</fullName>
    </submittedName>
</protein>
<organism evidence="2 3">
    <name type="scientific">Oceanibaculum indicum</name>
    <dbReference type="NCBI Taxonomy" id="526216"/>
    <lineage>
        <taxon>Bacteria</taxon>
        <taxon>Pseudomonadati</taxon>
        <taxon>Pseudomonadota</taxon>
        <taxon>Alphaproteobacteria</taxon>
        <taxon>Rhodospirillales</taxon>
        <taxon>Oceanibaculaceae</taxon>
        <taxon>Oceanibaculum</taxon>
    </lineage>
</organism>
<accession>A0A420WRW7</accession>
<dbReference type="SUPFAM" id="SSF54001">
    <property type="entry name" value="Cysteine proteinases"/>
    <property type="match status" value="1"/>
</dbReference>
<keyword evidence="2" id="KW-0645">Protease</keyword>
<evidence type="ECO:0000313" key="3">
    <source>
        <dbReference type="Proteomes" id="UP000277424"/>
    </source>
</evidence>
<dbReference type="EMBL" id="RBIG01000001">
    <property type="protein sequence ID" value="RKQ73808.1"/>
    <property type="molecule type" value="Genomic_DNA"/>
</dbReference>
<dbReference type="Pfam" id="PF01841">
    <property type="entry name" value="Transglut_core"/>
    <property type="match status" value="1"/>
</dbReference>